<keyword evidence="1 4" id="KW-0349">Heme</keyword>
<dbReference type="SUPFAM" id="SSF46626">
    <property type="entry name" value="Cytochrome c"/>
    <property type="match status" value="1"/>
</dbReference>
<keyword evidence="5" id="KW-1133">Transmembrane helix</keyword>
<dbReference type="InterPro" id="IPR011042">
    <property type="entry name" value="6-blade_b-propeller_TolB-like"/>
</dbReference>
<dbReference type="GO" id="GO:0009055">
    <property type="term" value="F:electron transfer activity"/>
    <property type="evidence" value="ECO:0007669"/>
    <property type="project" value="InterPro"/>
</dbReference>
<dbReference type="InterPro" id="IPR036909">
    <property type="entry name" value="Cyt_c-like_dom_sf"/>
</dbReference>
<evidence type="ECO:0000256" key="3">
    <source>
        <dbReference type="ARBA" id="ARBA00023004"/>
    </source>
</evidence>
<reference evidence="7 8" key="1">
    <citation type="submission" date="2016-11" db="EMBL/GenBank/DDBJ databases">
        <authorList>
            <person name="Jaros S."/>
            <person name="Januszkiewicz K."/>
            <person name="Wedrychowicz H."/>
        </authorList>
    </citation>
    <scope>NUCLEOTIDE SEQUENCE [LARGE SCALE GENOMIC DNA]</scope>
    <source>
        <strain evidence="7 8">CGMCC 1.6102</strain>
    </source>
</reference>
<name>A0A1M7M4H1_9BACT</name>
<evidence type="ECO:0000259" key="6">
    <source>
        <dbReference type="PROSITE" id="PS51007"/>
    </source>
</evidence>
<organism evidence="7 8">
    <name type="scientific">Cyclobacterium lianum</name>
    <dbReference type="NCBI Taxonomy" id="388280"/>
    <lineage>
        <taxon>Bacteria</taxon>
        <taxon>Pseudomonadati</taxon>
        <taxon>Bacteroidota</taxon>
        <taxon>Cytophagia</taxon>
        <taxon>Cytophagales</taxon>
        <taxon>Cyclobacteriaceae</taxon>
        <taxon>Cyclobacterium</taxon>
    </lineage>
</organism>
<keyword evidence="2 4" id="KW-0479">Metal-binding</keyword>
<dbReference type="Gene3D" id="2.120.10.30">
    <property type="entry name" value="TolB, C-terminal domain"/>
    <property type="match status" value="1"/>
</dbReference>
<sequence>MLHPYRLTKLVYLNFGFNQLFWIYSLIVAMLFSVSCENKQVQLPASDADNGGLILPGGFEALVVIDSAGPTRHIAVNDNGDIYAKLRFSRDKQGGTIGMRDLNGDGKADTLVRFGDYEDVGGSAVGVTIYDGYLYTSTVRQVLRNKLSPGELVPGSRTEVILTDTHPNVARNWHTTKPAAFDGKGNMYIPFGSPSDAGQDIDLYGPTGIPGGKGLDPSPEREMHAGIWKFDAGREGQVQADGTKFATGLRSIVGMTWSPLDDQLYAVVNGIDNFHTLYPALYSSWQAAVLPSEILVKVTEGADFGWPYAYYDQLQGKNVLSPAYGGDGTIVGRAAEFDEPVIGFPGHWAPMDLLFYQGRQFPDRYKQGVFVAFHGSTDRSPYPQAGYIVCFVPLADGKAGDWEVFADGFAGVDTVENTGDARYRPMGLAEGPDGSLYLSESNKGKIWRVMYKGDKKEFGEKQLQEMKRLTAHKTYIKTPVAGVDNLDKGSLLEGGILYNTYCATCHQRNGEGDNNRFPPLAGSERVLGEVEPLVASILNGIQGEITVRGKTYNGYMPPHANILDDHAVASISSYIRNRWGNKASPISPSEVRIIREKVVN</sequence>
<evidence type="ECO:0000256" key="1">
    <source>
        <dbReference type="ARBA" id="ARBA00022617"/>
    </source>
</evidence>
<dbReference type="STRING" id="388280.SAMN04488057_10475"/>
<dbReference type="AlphaFoldDB" id="A0A1M7M4H1"/>
<dbReference type="InterPro" id="IPR011041">
    <property type="entry name" value="Quinoprot_gluc/sorb_DH_b-prop"/>
</dbReference>
<dbReference type="GO" id="GO:0046872">
    <property type="term" value="F:metal ion binding"/>
    <property type="evidence" value="ECO:0007669"/>
    <property type="project" value="UniProtKB-KW"/>
</dbReference>
<keyword evidence="5" id="KW-0472">Membrane</keyword>
<keyword evidence="3 4" id="KW-0408">Iron</keyword>
<dbReference type="OrthoDB" id="9811395at2"/>
<dbReference type="PROSITE" id="PS51007">
    <property type="entry name" value="CYTC"/>
    <property type="match status" value="1"/>
</dbReference>
<feature type="transmembrane region" description="Helical" evidence="5">
    <location>
        <begin position="12"/>
        <end position="34"/>
    </location>
</feature>
<dbReference type="SUPFAM" id="SSF50952">
    <property type="entry name" value="Soluble quinoprotein glucose dehydrogenase"/>
    <property type="match status" value="1"/>
</dbReference>
<keyword evidence="5" id="KW-0812">Transmembrane</keyword>
<dbReference type="PANTHER" id="PTHR35008:SF8">
    <property type="entry name" value="ALCOHOL DEHYDROGENASE CYTOCHROME C SUBUNIT"/>
    <property type="match status" value="1"/>
</dbReference>
<proteinExistence type="predicted"/>
<dbReference type="InterPro" id="IPR009056">
    <property type="entry name" value="Cyt_c-like_dom"/>
</dbReference>
<accession>A0A1M7M4H1</accession>
<dbReference type="GO" id="GO:0020037">
    <property type="term" value="F:heme binding"/>
    <property type="evidence" value="ECO:0007669"/>
    <property type="project" value="InterPro"/>
</dbReference>
<dbReference type="Pfam" id="PF00034">
    <property type="entry name" value="Cytochrom_C"/>
    <property type="match status" value="1"/>
</dbReference>
<evidence type="ECO:0000256" key="5">
    <source>
        <dbReference type="SAM" id="Phobius"/>
    </source>
</evidence>
<protein>
    <submittedName>
        <fullName evidence="7">Glucose/arabinose dehydrogenase, beta-propeller fold</fullName>
    </submittedName>
</protein>
<feature type="domain" description="Cytochrome c" evidence="6">
    <location>
        <begin position="489"/>
        <end position="579"/>
    </location>
</feature>
<dbReference type="EMBL" id="FRCY01000004">
    <property type="protein sequence ID" value="SHM85112.1"/>
    <property type="molecule type" value="Genomic_DNA"/>
</dbReference>
<dbReference type="InterPro" id="IPR051459">
    <property type="entry name" value="Cytochrome_c-type_DH"/>
</dbReference>
<dbReference type="InterPro" id="IPR054539">
    <property type="entry name" value="Beta-prop_PDH"/>
</dbReference>
<gene>
    <name evidence="7" type="ORF">SAMN04488057_10475</name>
</gene>
<keyword evidence="8" id="KW-1185">Reference proteome</keyword>
<evidence type="ECO:0000256" key="4">
    <source>
        <dbReference type="PROSITE-ProRule" id="PRU00433"/>
    </source>
</evidence>
<evidence type="ECO:0000313" key="8">
    <source>
        <dbReference type="Proteomes" id="UP000184513"/>
    </source>
</evidence>
<evidence type="ECO:0000313" key="7">
    <source>
        <dbReference type="EMBL" id="SHM85112.1"/>
    </source>
</evidence>
<evidence type="ECO:0000256" key="2">
    <source>
        <dbReference type="ARBA" id="ARBA00022723"/>
    </source>
</evidence>
<dbReference type="Gene3D" id="1.10.760.10">
    <property type="entry name" value="Cytochrome c-like domain"/>
    <property type="match status" value="1"/>
</dbReference>
<dbReference type="Pfam" id="PF22807">
    <property type="entry name" value="TrAA12"/>
    <property type="match status" value="1"/>
</dbReference>
<dbReference type="Proteomes" id="UP000184513">
    <property type="component" value="Unassembled WGS sequence"/>
</dbReference>
<dbReference type="RefSeq" id="WP_084097096.1">
    <property type="nucleotide sequence ID" value="NZ_FRCY01000004.1"/>
</dbReference>
<dbReference type="PANTHER" id="PTHR35008">
    <property type="entry name" value="BLL4482 PROTEIN-RELATED"/>
    <property type="match status" value="1"/>
</dbReference>